<dbReference type="RefSeq" id="WP_141991217.1">
    <property type="nucleotide sequence ID" value="NZ_VFRA01000001.1"/>
</dbReference>
<evidence type="ECO:0000259" key="1">
    <source>
        <dbReference type="Pfam" id="PF13643"/>
    </source>
</evidence>
<evidence type="ECO:0000313" key="2">
    <source>
        <dbReference type="EMBL" id="TQO20991.1"/>
    </source>
</evidence>
<sequence length="208" mass="22706">MADAISDLTIISGAPGNFSKSDNRAFVLGECPNCAGTQLILLGYKTISSPITRWLRCANCEHGLVQNGSKTSPSTLPLRVPKGVSGGELELWNEIRECLGGGTTTAAVMLCRKLLLHIAVSQGLHEKGENGRSPNFLQAVNHLESEGVITKKMRVWVDRIKDVGNEANHVIASVSKAQAMDVAEFTEQLLRLTYEMDYLIEKRAEPEE</sequence>
<feature type="domain" description="DUF4145" evidence="1">
    <location>
        <begin position="94"/>
        <end position="187"/>
    </location>
</feature>
<name>A0A8H2PUW8_9MICO</name>
<gene>
    <name evidence="2" type="ORF">FB472_2652</name>
</gene>
<dbReference type="EMBL" id="VFRA01000001">
    <property type="protein sequence ID" value="TQO20991.1"/>
    <property type="molecule type" value="Genomic_DNA"/>
</dbReference>
<dbReference type="Pfam" id="PF13643">
    <property type="entry name" value="DUF4145"/>
    <property type="match status" value="1"/>
</dbReference>
<dbReference type="Proteomes" id="UP000316560">
    <property type="component" value="Unassembled WGS sequence"/>
</dbReference>
<dbReference type="AlphaFoldDB" id="A0A8H2PUW8"/>
<comment type="caution">
    <text evidence="2">The sequence shown here is derived from an EMBL/GenBank/DDBJ whole genome shotgun (WGS) entry which is preliminary data.</text>
</comment>
<evidence type="ECO:0000313" key="3">
    <source>
        <dbReference type="Proteomes" id="UP000316560"/>
    </source>
</evidence>
<protein>
    <submittedName>
        <fullName evidence="2">Uncharacterized protein DUF4145</fullName>
    </submittedName>
</protein>
<dbReference type="OrthoDB" id="4414420at2"/>
<reference evidence="2 3" key="1">
    <citation type="submission" date="2019-06" db="EMBL/GenBank/DDBJ databases">
        <title>Sequencing the genomes of 1000 actinobacteria strains.</title>
        <authorList>
            <person name="Klenk H.-P."/>
        </authorList>
    </citation>
    <scope>NUCLEOTIDE SEQUENCE [LARGE SCALE GENOMIC DNA]</scope>
    <source>
        <strain evidence="2 3">DSM 21947</strain>
    </source>
</reference>
<accession>A0A8H2PUW8</accession>
<dbReference type="InterPro" id="IPR025285">
    <property type="entry name" value="DUF4145"/>
</dbReference>
<proteinExistence type="predicted"/>
<keyword evidence="3" id="KW-1185">Reference proteome</keyword>
<organism evidence="2 3">
    <name type="scientific">Rhodoglobus vestalii</name>
    <dbReference type="NCBI Taxonomy" id="193384"/>
    <lineage>
        <taxon>Bacteria</taxon>
        <taxon>Bacillati</taxon>
        <taxon>Actinomycetota</taxon>
        <taxon>Actinomycetes</taxon>
        <taxon>Micrococcales</taxon>
        <taxon>Microbacteriaceae</taxon>
        <taxon>Rhodoglobus</taxon>
    </lineage>
</organism>